<feature type="signal peptide" evidence="1">
    <location>
        <begin position="1"/>
        <end position="20"/>
    </location>
</feature>
<dbReference type="InParanoid" id="C5K7Q9"/>
<proteinExistence type="predicted"/>
<gene>
    <name evidence="2" type="ORF">Pmar_PMAR012576</name>
</gene>
<dbReference type="AlphaFoldDB" id="C5K7Q9"/>
<dbReference type="GeneID" id="9057433"/>
<name>C5K7Q9_PERM5</name>
<dbReference type="EMBL" id="GG671079">
    <property type="protein sequence ID" value="EER19594.1"/>
    <property type="molecule type" value="Genomic_DNA"/>
</dbReference>
<keyword evidence="3" id="KW-1185">Reference proteome</keyword>
<accession>C5K7Q9</accession>
<dbReference type="RefSeq" id="XP_002787798.1">
    <property type="nucleotide sequence ID" value="XM_002787752.1"/>
</dbReference>
<organism evidence="3">
    <name type="scientific">Perkinsus marinus (strain ATCC 50983 / TXsc)</name>
    <dbReference type="NCBI Taxonomy" id="423536"/>
    <lineage>
        <taxon>Eukaryota</taxon>
        <taxon>Sar</taxon>
        <taxon>Alveolata</taxon>
        <taxon>Perkinsozoa</taxon>
        <taxon>Perkinsea</taxon>
        <taxon>Perkinsida</taxon>
        <taxon>Perkinsidae</taxon>
        <taxon>Perkinsus</taxon>
    </lineage>
</organism>
<sequence length="85" mass="9213">MMSFTLVITIISLLAHSIQASSSAFVIAEKLLRGSGDHCQIVCDERPDCIFSYCGDDHKCHNLGEIGSNADIPYVQIVSAIKSKV</sequence>
<evidence type="ECO:0008006" key="4">
    <source>
        <dbReference type="Google" id="ProtNLM"/>
    </source>
</evidence>
<evidence type="ECO:0000313" key="3">
    <source>
        <dbReference type="Proteomes" id="UP000007800"/>
    </source>
</evidence>
<evidence type="ECO:0000256" key="1">
    <source>
        <dbReference type="SAM" id="SignalP"/>
    </source>
</evidence>
<keyword evidence="1" id="KW-0732">Signal</keyword>
<feature type="chain" id="PRO_5002952590" description="Apple domain-containing protein" evidence="1">
    <location>
        <begin position="21"/>
        <end position="85"/>
    </location>
</feature>
<dbReference type="Proteomes" id="UP000007800">
    <property type="component" value="Unassembled WGS sequence"/>
</dbReference>
<reference evidence="2 3" key="1">
    <citation type="submission" date="2008-07" db="EMBL/GenBank/DDBJ databases">
        <authorList>
            <person name="El-Sayed N."/>
            <person name="Caler E."/>
            <person name="Inman J."/>
            <person name="Amedeo P."/>
            <person name="Hass B."/>
            <person name="Wortman J."/>
        </authorList>
    </citation>
    <scope>NUCLEOTIDE SEQUENCE [LARGE SCALE GENOMIC DNA]</scope>
    <source>
        <strain evidence="3">ATCC 50983 / TXsc</strain>
    </source>
</reference>
<evidence type="ECO:0000313" key="2">
    <source>
        <dbReference type="EMBL" id="EER19594.1"/>
    </source>
</evidence>
<protein>
    <recommendedName>
        <fullName evidence="4">Apple domain-containing protein</fullName>
    </recommendedName>
</protein>